<dbReference type="Pfam" id="PF00501">
    <property type="entry name" value="AMP-binding"/>
    <property type="match status" value="1"/>
</dbReference>
<evidence type="ECO:0000256" key="8">
    <source>
        <dbReference type="ARBA" id="ARBA00029443"/>
    </source>
</evidence>
<feature type="region of interest" description="Disordered" evidence="10">
    <location>
        <begin position="3561"/>
        <end position="3580"/>
    </location>
</feature>
<dbReference type="InterPro" id="IPR018201">
    <property type="entry name" value="Ketoacyl_synth_AS"/>
</dbReference>
<dbReference type="InterPro" id="IPR013217">
    <property type="entry name" value="Methyltransf_12"/>
</dbReference>
<dbReference type="Pfam" id="PF08659">
    <property type="entry name" value="KR"/>
    <property type="match status" value="1"/>
</dbReference>
<keyword evidence="6" id="KW-0677">Repeat</keyword>
<dbReference type="Pfam" id="PF00668">
    <property type="entry name" value="Condensation"/>
    <property type="match status" value="1"/>
</dbReference>
<keyword evidence="5 14" id="KW-0808">Transferase</keyword>
<gene>
    <name evidence="14" type="ORF">PEX2_001830</name>
</gene>
<dbReference type="CDD" id="cd02440">
    <property type="entry name" value="AdoMet_MTases"/>
    <property type="match status" value="1"/>
</dbReference>
<dbReference type="InterPro" id="IPR050091">
    <property type="entry name" value="PKS_NRPS_Biosynth_Enz"/>
</dbReference>
<evidence type="ECO:0000256" key="10">
    <source>
        <dbReference type="SAM" id="MobiDB-lite"/>
    </source>
</evidence>
<dbReference type="Gene3D" id="3.40.50.720">
    <property type="entry name" value="NAD(P)-binding Rossmann-like Domain"/>
    <property type="match status" value="2"/>
</dbReference>
<evidence type="ECO:0000259" key="13">
    <source>
        <dbReference type="PROSITE" id="PS52019"/>
    </source>
</evidence>
<reference evidence="14 15" key="1">
    <citation type="journal article" date="2015" name="Mol. Plant Microbe Interact.">
        <title>Genome, transcriptome, and functional analyses of Penicillium expansum provide new insights into secondary metabolism and pathogenicity.</title>
        <authorList>
            <person name="Ballester A.R."/>
            <person name="Marcet-Houben M."/>
            <person name="Levin E."/>
            <person name="Sela N."/>
            <person name="Selma-Lazaro C."/>
            <person name="Carmona L."/>
            <person name="Wisniewski M."/>
            <person name="Droby S."/>
            <person name="Gonzalez-Candelas L."/>
            <person name="Gabaldon T."/>
        </authorList>
    </citation>
    <scope>NUCLEOTIDE SEQUENCE [LARGE SCALE GENOMIC DNA]</scope>
    <source>
        <strain evidence="14 15">MD-8</strain>
    </source>
</reference>
<dbReference type="GO" id="GO:0016787">
    <property type="term" value="F:hydrolase activity"/>
    <property type="evidence" value="ECO:0007669"/>
    <property type="project" value="UniProtKB-KW"/>
</dbReference>
<evidence type="ECO:0000256" key="5">
    <source>
        <dbReference type="ARBA" id="ARBA00022679"/>
    </source>
</evidence>
<comment type="similarity">
    <text evidence="8">In the C-terminal section; belongs to the NRP synthetase family.</text>
</comment>
<feature type="domain" description="Carrier" evidence="11">
    <location>
        <begin position="2418"/>
        <end position="2494"/>
    </location>
</feature>
<dbReference type="Gene3D" id="3.40.366.10">
    <property type="entry name" value="Malonyl-Coenzyme A Acyl Carrier Protein, domain 2"/>
    <property type="match status" value="1"/>
</dbReference>
<dbReference type="CDD" id="cd05930">
    <property type="entry name" value="A_NRPS"/>
    <property type="match status" value="1"/>
</dbReference>
<evidence type="ECO:0000256" key="4">
    <source>
        <dbReference type="ARBA" id="ARBA00022603"/>
    </source>
</evidence>
<proteinExistence type="inferred from homology"/>
<dbReference type="CDD" id="cd19532">
    <property type="entry name" value="C_PKS-NRPS"/>
    <property type="match status" value="1"/>
</dbReference>
<evidence type="ECO:0000259" key="12">
    <source>
        <dbReference type="PROSITE" id="PS52004"/>
    </source>
</evidence>
<dbReference type="Pfam" id="PF22621">
    <property type="entry name" value="CurL-like_PKS_C"/>
    <property type="match status" value="1"/>
</dbReference>
<evidence type="ECO:0000256" key="9">
    <source>
        <dbReference type="PROSITE-ProRule" id="PRU01363"/>
    </source>
</evidence>
<dbReference type="InterPro" id="IPR014031">
    <property type="entry name" value="Ketoacyl_synth_C"/>
</dbReference>
<dbReference type="SUPFAM" id="SSF52151">
    <property type="entry name" value="FabD/lysophospholipase-like"/>
    <property type="match status" value="1"/>
</dbReference>
<dbReference type="GO" id="GO:0031177">
    <property type="term" value="F:phosphopantetheine binding"/>
    <property type="evidence" value="ECO:0007669"/>
    <property type="project" value="InterPro"/>
</dbReference>
<protein>
    <submittedName>
        <fullName evidence="14">Acyl transferase/acyl hydrolase/lysophospholipase</fullName>
    </submittedName>
</protein>
<dbReference type="Pfam" id="PF21089">
    <property type="entry name" value="PKS_DH_N"/>
    <property type="match status" value="1"/>
</dbReference>
<evidence type="ECO:0000256" key="1">
    <source>
        <dbReference type="ARBA" id="ARBA00022450"/>
    </source>
</evidence>
<dbReference type="InterPro" id="IPR014030">
    <property type="entry name" value="Ketoacyl_synth_N"/>
</dbReference>
<dbReference type="GO" id="GO:0006633">
    <property type="term" value="P:fatty acid biosynthetic process"/>
    <property type="evidence" value="ECO:0007669"/>
    <property type="project" value="InterPro"/>
</dbReference>
<dbReference type="PANTHER" id="PTHR43775">
    <property type="entry name" value="FATTY ACID SYNTHASE"/>
    <property type="match status" value="1"/>
</dbReference>
<dbReference type="Pfam" id="PF08242">
    <property type="entry name" value="Methyltransf_12"/>
    <property type="match status" value="1"/>
</dbReference>
<dbReference type="InterPro" id="IPR013968">
    <property type="entry name" value="PKS_KR"/>
</dbReference>
<dbReference type="InterPro" id="IPR020841">
    <property type="entry name" value="PKS_Beta-ketoAc_synthase_dom"/>
</dbReference>
<dbReference type="Gene3D" id="1.10.1200.10">
    <property type="entry name" value="ACP-like"/>
    <property type="match status" value="1"/>
</dbReference>
<evidence type="ECO:0000313" key="14">
    <source>
        <dbReference type="EMBL" id="KGO57209.1"/>
    </source>
</evidence>
<feature type="active site" description="Proton acceptor; for dehydratase activity" evidence="9">
    <location>
        <position position="987"/>
    </location>
</feature>
<dbReference type="InterPro" id="IPR023213">
    <property type="entry name" value="CAT-like_dom_sf"/>
</dbReference>
<feature type="region of interest" description="N-terminal hotdog fold" evidence="9">
    <location>
        <begin position="955"/>
        <end position="1087"/>
    </location>
</feature>
<dbReference type="InterPro" id="IPR009081">
    <property type="entry name" value="PP-bd_ACP"/>
</dbReference>
<dbReference type="InterPro" id="IPR029063">
    <property type="entry name" value="SAM-dependent_MTases_sf"/>
</dbReference>
<evidence type="ECO:0000256" key="2">
    <source>
        <dbReference type="ARBA" id="ARBA00022553"/>
    </source>
</evidence>
<dbReference type="InterPro" id="IPR020807">
    <property type="entry name" value="PKS_DH"/>
</dbReference>
<dbReference type="InterPro" id="IPR020845">
    <property type="entry name" value="AMP-binding_CS"/>
</dbReference>
<dbReference type="InterPro" id="IPR042099">
    <property type="entry name" value="ANL_N_sf"/>
</dbReference>
<dbReference type="InterPro" id="IPR001242">
    <property type="entry name" value="Condensation_dom"/>
</dbReference>
<dbReference type="SMART" id="SM00823">
    <property type="entry name" value="PKS_PP"/>
    <property type="match status" value="2"/>
</dbReference>
<feature type="region of interest" description="Disordered" evidence="10">
    <location>
        <begin position="2498"/>
        <end position="2577"/>
    </location>
</feature>
<dbReference type="InterPro" id="IPR049900">
    <property type="entry name" value="PKS_mFAS_DH"/>
</dbReference>
<dbReference type="InterPro" id="IPR016035">
    <property type="entry name" value="Acyl_Trfase/lysoPLipase"/>
</dbReference>
<dbReference type="InterPro" id="IPR049552">
    <property type="entry name" value="PKS_DH_N"/>
</dbReference>
<dbReference type="InterPro" id="IPR016039">
    <property type="entry name" value="Thiolase-like"/>
</dbReference>
<dbReference type="InterPro" id="IPR045851">
    <property type="entry name" value="AMP-bd_C_sf"/>
</dbReference>
<dbReference type="Proteomes" id="UP000030143">
    <property type="component" value="Unassembled WGS sequence"/>
</dbReference>
<dbReference type="InterPro" id="IPR014043">
    <property type="entry name" value="Acyl_transferase_dom"/>
</dbReference>
<dbReference type="InterPro" id="IPR036291">
    <property type="entry name" value="NAD(P)-bd_dom_sf"/>
</dbReference>
<dbReference type="Gene3D" id="3.40.47.10">
    <property type="match status" value="1"/>
</dbReference>
<dbReference type="Gene3D" id="3.30.70.3290">
    <property type="match status" value="1"/>
</dbReference>
<feature type="region of interest" description="C-terminal hotdog fold" evidence="9">
    <location>
        <begin position="1102"/>
        <end position="1257"/>
    </location>
</feature>
<dbReference type="GO" id="GO:0009403">
    <property type="term" value="P:toxin biosynthetic process"/>
    <property type="evidence" value="ECO:0007669"/>
    <property type="project" value="UniProtKB-ARBA"/>
</dbReference>
<dbReference type="GO" id="GO:0008168">
    <property type="term" value="F:methyltransferase activity"/>
    <property type="evidence" value="ECO:0007669"/>
    <property type="project" value="UniProtKB-KW"/>
</dbReference>
<dbReference type="GO" id="GO:1901336">
    <property type="term" value="P:lactone biosynthetic process"/>
    <property type="evidence" value="ECO:0007669"/>
    <property type="project" value="UniProtKB-ARBA"/>
</dbReference>
<feature type="domain" description="Ketosynthase family 3 (KS3)" evidence="12">
    <location>
        <begin position="9"/>
        <end position="447"/>
    </location>
</feature>
<feature type="active site" description="Proton donor; for dehydratase activity" evidence="9">
    <location>
        <position position="1163"/>
    </location>
</feature>
<dbReference type="Gene3D" id="3.30.559.30">
    <property type="entry name" value="Nonribosomal peptide synthetase, condensation domain"/>
    <property type="match status" value="1"/>
</dbReference>
<dbReference type="GeneID" id="27672880"/>
<dbReference type="GO" id="GO:0004312">
    <property type="term" value="F:fatty acid synthase activity"/>
    <property type="evidence" value="ECO:0007669"/>
    <property type="project" value="TreeGrafter"/>
</dbReference>
<dbReference type="SMART" id="SM00825">
    <property type="entry name" value="PKS_KS"/>
    <property type="match status" value="1"/>
</dbReference>
<evidence type="ECO:0000259" key="11">
    <source>
        <dbReference type="PROSITE" id="PS50075"/>
    </source>
</evidence>
<keyword evidence="15" id="KW-1185">Reference proteome</keyword>
<dbReference type="PROSITE" id="PS50075">
    <property type="entry name" value="CARRIER"/>
    <property type="match status" value="2"/>
</dbReference>
<evidence type="ECO:0000256" key="3">
    <source>
        <dbReference type="ARBA" id="ARBA00022598"/>
    </source>
</evidence>
<dbReference type="PROSITE" id="PS00606">
    <property type="entry name" value="KS3_1"/>
    <property type="match status" value="1"/>
</dbReference>
<dbReference type="EMBL" id="JQFZ01000152">
    <property type="protein sequence ID" value="KGO57209.1"/>
    <property type="molecule type" value="Genomic_DNA"/>
</dbReference>
<dbReference type="SUPFAM" id="SSF53335">
    <property type="entry name" value="S-adenosyl-L-methionine-dependent methyltransferases"/>
    <property type="match status" value="1"/>
</dbReference>
<feature type="compositionally biased region" description="Basic and acidic residues" evidence="10">
    <location>
        <begin position="2506"/>
        <end position="2515"/>
    </location>
</feature>
<dbReference type="InterPro" id="IPR013120">
    <property type="entry name" value="FAR_NAD-bd"/>
</dbReference>
<dbReference type="PROSITE" id="PS52004">
    <property type="entry name" value="KS3_2"/>
    <property type="match status" value="1"/>
</dbReference>
<dbReference type="SMART" id="SM00822">
    <property type="entry name" value="PKS_KR"/>
    <property type="match status" value="1"/>
</dbReference>
<dbReference type="Gene3D" id="3.30.559.10">
    <property type="entry name" value="Chloramphenicol acetyltransferase-like domain"/>
    <property type="match status" value="1"/>
</dbReference>
<dbReference type="GO" id="GO:0016874">
    <property type="term" value="F:ligase activity"/>
    <property type="evidence" value="ECO:0007669"/>
    <property type="project" value="UniProtKB-KW"/>
</dbReference>
<dbReference type="InterPro" id="IPR016036">
    <property type="entry name" value="Malonyl_transacylase_ACP-bd"/>
</dbReference>
<dbReference type="SUPFAM" id="SSF47336">
    <property type="entry name" value="ACP-like"/>
    <property type="match status" value="2"/>
</dbReference>
<dbReference type="Gene3D" id="3.40.50.12780">
    <property type="entry name" value="N-terminal domain of ligase-like"/>
    <property type="match status" value="1"/>
</dbReference>
<feature type="domain" description="Carrier" evidence="11">
    <location>
        <begin position="3581"/>
        <end position="3661"/>
    </location>
</feature>
<dbReference type="SUPFAM" id="SSF53901">
    <property type="entry name" value="Thiolase-like"/>
    <property type="match status" value="1"/>
</dbReference>
<dbReference type="InterPro" id="IPR020806">
    <property type="entry name" value="PKS_PP-bd"/>
</dbReference>
<dbReference type="PROSITE" id="PS52019">
    <property type="entry name" value="PKS_MFAS_DH"/>
    <property type="match status" value="1"/>
</dbReference>
<accession>A0A0A2JPA6</accession>
<dbReference type="FunFam" id="3.40.47.10:FF:000019">
    <property type="entry name" value="Polyketide synthase type I"/>
    <property type="match status" value="1"/>
</dbReference>
<dbReference type="InterPro" id="IPR057326">
    <property type="entry name" value="KR_dom"/>
</dbReference>
<dbReference type="InterPro" id="IPR042104">
    <property type="entry name" value="PKS_dehydratase_sf"/>
</dbReference>
<dbReference type="InterPro" id="IPR036736">
    <property type="entry name" value="ACP-like_sf"/>
</dbReference>
<keyword evidence="14" id="KW-0378">Hydrolase</keyword>
<dbReference type="SMART" id="SM00827">
    <property type="entry name" value="PKS_AT"/>
    <property type="match status" value="1"/>
</dbReference>
<dbReference type="Pfam" id="PF00109">
    <property type="entry name" value="ketoacyl-synt"/>
    <property type="match status" value="1"/>
</dbReference>
<dbReference type="PANTHER" id="PTHR43775:SF20">
    <property type="entry name" value="HYBRID PKS-NRPS SYNTHETASE APDA"/>
    <property type="match status" value="1"/>
</dbReference>
<dbReference type="Gene3D" id="3.30.300.30">
    <property type="match status" value="1"/>
</dbReference>
<dbReference type="GO" id="GO:0032259">
    <property type="term" value="P:methylation"/>
    <property type="evidence" value="ECO:0007669"/>
    <property type="project" value="UniProtKB-KW"/>
</dbReference>
<dbReference type="SUPFAM" id="SSF55048">
    <property type="entry name" value="Probable ACP-binding domain of malonyl-CoA ACP transacylase"/>
    <property type="match status" value="1"/>
</dbReference>
<dbReference type="Pfam" id="PF07993">
    <property type="entry name" value="NAD_binding_4"/>
    <property type="match status" value="1"/>
</dbReference>
<evidence type="ECO:0000256" key="7">
    <source>
        <dbReference type="ARBA" id="ARBA00023268"/>
    </source>
</evidence>
<dbReference type="GO" id="GO:0004315">
    <property type="term" value="F:3-oxoacyl-[acyl-carrier-protein] synthase activity"/>
    <property type="evidence" value="ECO:0007669"/>
    <property type="project" value="InterPro"/>
</dbReference>
<evidence type="ECO:0000256" key="6">
    <source>
        <dbReference type="ARBA" id="ARBA00022737"/>
    </source>
</evidence>
<dbReference type="GO" id="GO:0030639">
    <property type="term" value="P:polyketide biosynthetic process"/>
    <property type="evidence" value="ECO:0007669"/>
    <property type="project" value="UniProtKB-ARBA"/>
</dbReference>
<dbReference type="InterPro" id="IPR001227">
    <property type="entry name" value="Ac_transferase_dom_sf"/>
</dbReference>
<sequence>MARQLEYANEPIAVVGSACRFPGDASSPSKLWELLRQPHDVISDIPPSRFNTDGFYHEDALHHGATNVRQSYILKEDHRHFDAQFFGVKPVEANSIDPQQRLLMETAYEALEAAGIPMEKIQGSNTGVYVGLMTGDYADLLGRDIDNFPTYFASGTARSIISNRISYFFDLHGPSMTIDTACSSSLYAIHQAVQSLRSGESGSAIVAGSNLLLGPEQYVAESKLKMLSPNSRSRMWDKDADGYARGDGVGVLVLKTLSQALADHDNIECIVRETGVNQDGRTKGITMPNPVAQQELINATYQKAGLDLSKPADRPQYFEAHGTGTPAGDPMEAEAISTAFFGPNIGFKRAATDAPLYVGSIKTVVGHTEGTAGIAGVMKASLALQNSTIPPNLLFNELSPRVKPFYTDLRIAQEAQQWPEVQTGDLRRASVNSFGFGGANAHAILENFVPDPAQALLKNVEESTGPFMAPFNFSAGTEKSLANLLSTYSSFIKENPTISLRDISWTLNTRRSTLPFRVSISALTVEDLAKKLEDVSQNTMDFMTVSSSQATSEGKPRLLGVFTGQGAQWATMGADLLRSSPLFSECIDQLQSALNTLPAEHVPEWTIREELLKDKDSSRIGQAALSQPLCTAVQVALVTLLRAAKIDLAAVVGHSSGEIAAAHAAGYLSAEDSIRIAYYRGFFLKLAGSEDGAQGGMMAIGTSHEDAEELCELPSLEGRICIAARNSPNSLTLSGDLDAIEEVKDILEDEQKFARLLKVDKAYHSHHMKPCFEPYVAALKTCDIKILTRSDDANLPVWISSVVGENIESIDLSELQGKYWGDNMCQAVLFSQAVEYAIGAEGPFDMGIEVGPHPALKGPATSTIKEISGQDIPYIGTLARGVNAIEAIADSFGSLWKSLGPAVVNFTAYDEAVYGSKVGPQLLKGLPTYPWDHDRIYWHESRYSKAFRGRSQAPHELLGTMCPDGINNEVRFKNYLTPREIPWLVHHQIQGQIVFPAAGYISAVVEAAVKLYPAESIQMLDFIDFIIGQAITLEENGGVDTILSLKVVEESPGVDQLVFAYYSDSGKDSGAMVKNASGKLRVVRGAASKETLPSPYVREGMYLDLEWERFYMATSELGFGYTGPFQALSNTSRRLGEALGTLGVPEAEGKNAPSLIIHPGTLDCAIQSIMLAFSYPGDGRLRTIYLPTKVDRLRINLAYCRESTLQYGAQLPFYSSMADNGGADLSGDVEVYSVDSSHTIIQLQGLHATPLDKSNSENDANIFSELTWGPEIPTGTNVTWEGDEYADDLDLSFLMEKVAYFYLRQIDAEFPKGKREGFEWHHDRLFDYVDHCLEYVASGTHPYAKKEWINDKREEILKIIDSHPDSIDLRIMKAVGENMPTAIRGDMNILEAMMHGNMLNDFYAYALGMNTYLEDMARIVGQFSHRFPHMNILEIGSGTGGATDMVLKRLNGAFSSYTYTDISSGFFEKAEEKFAEHRSRMIFKVCDIENSPAEQGYFEGSYDLVIASLVLHATRNIEETMHNARKLLKPGGHLIMVELTDNDPMRFGFIFGGLPGWWLGHNDGRKLSPCVEANVWEDMMLKTGFSGITSHTPHNSNFPLPLAVIACQAVDDKVSFLREPLLAENEPLDVNSLTIIGGKGDISGDELDEIVSRHYKEIHRINSLNEAADAELPFSGTVVCLADLFDESTFEDISLTKLKALQNIFNQSKNILWVTCGAQADSPYKNMFIGLQRSVILELTHVRCQVLDFATPSEINFEIIAKKLLQLDAYSVWDDKSQLKEILWYNEPEILIENQQVMIPRFRLSPARNNRYNSSRRLLTRDVNIKDTTLSITPQDSKFVVREKQGANKSRIGGIKLSHSLLKAIRVTGKSKAFISLGEDSQNGSRVIVLSSSLDSHVYAPTGWTIAMPQSDEQALKALMSLYMQLLAHSILENAVQGKLIAVFNPGYALGGALANLAAQRGIQLVLLTTAAKNCTRPWAYVHPRATTSSLHKLLPRNLSMYVDMDTQSETSQLVQGCLPPDCPKLDHNGLVSDYARLDLSPLGVRQVSDHVQMAWLNCVDSLSTPDIGSIPTISLDEITENSSASFQEQAIVSWEGQPTVRIQMQPANKEVSFASDKTFWLVGLTGGLGLSLCQWMVERGARYIALSSRNPKIQDAWLQMMSAHGCTVRVFANDVTNRQSVRGVYKQINDTMPTIGGVAQGAMVLHDTLFPDLDMERLENVVKPKVLGSIYLNELFSEANLDFFIYFSSMAYVTGNPGQSAYSAANAFMASQAAQRRKRGLAGSVINIGAIMGNGYVSRELTLGQQSFLHKVGHSWMSEQDFQEIFAEGVLAGRPGFSDTYEMATGLRLDDDAERDWASNPMFQHLVRKASHLVTGQSKNKAGAAIKPQLLEATSEEEVFEILKGKFSSTEQYANLFTDFSIVGFLLKLQIALQADPDMPMLEVSPDELGVDSLVAVDIQSWFRKEVGVDMPVLKVLNALSVRDLLYAAQEMLSPEMVPNLGGEPKPKSVDPIKEAPPAPIPTATPQKRTPSLTDISSTTVPTIDHSFSSERQLTPTSDLEPQTPPTNASTPPPISPDMEEKLLGSYIEEGFERVVPMSFAQSRFWFLNFFVENKTAFNVTSVVHLRGKLDIEKFGKALTEVGQRHEAIRTVFYTDENTKQHMQGVLPKSTLTLQHANVNDEGYIQKAVREMQDHVFDLAKGDSLRLQLISLSEERHCIILAYHHIAVDGIGFPIFFADLEKAYNGTLDLSGAGMLQYPDFSLRQLHEYEQGSWSKELSYWRSQFPDLPAPLPLLPLSQRSWRPNSSSFGSHLVDFRMDQALKTQIEQCCRRFKVTPFHFYLAVFRILLFRFTNGIDDMCIGVADGNRKDADVLQSLGLFLNLLPLRFRQDPKQTFADALKDVKSTSDGAFANSRVPFDLLLNELQVPRSPSYSPLFQSFLNYRQNIVEARSFCGCSSDGELIAGGQNAYDISVDVVDVSSGDNLVVFAVNKDLYSKDDADVLKKSYLSLLQGFARNPAARIVWPALHLEEDVKSAVELGRGDEQTTQWPSTIVDRIDDMSKMYSERAALTDGVGKSLTYKQMASRVSELAALLLDRGVGSGSCVGVFQSSGPEWVCSVLAILRTGAAYVPLDSRVGLDRLLLVVEDCKPQVLFVDSITEGETKFLSDTGADIINISTVPVSEEDKFVPSQANPSDTAVIAYTSGTTGVPKGVVLKHSGYKNFLEFAVPRWGIKEGEEIVLQQSSYAFDMSMGQIIVGLGFGGTLVIPDTALRRDPAAVCDILVSQGVTFTLGTPTEYMAWIQHGGQELLQTSQWRGAMSGGEAMTESLVRAFRSLQKPDLKLINSYGPAETTCACADSEVSIADADDLSFAVVPSPNYSIYIVDENMNPVPAGVPGEVVIGGAGVAGGYLNQEKATSAAFLPGKQATPFFKEQGWNTVHASGDRGQFTADGRLVLQGRIEGSTQIKIGGIRMDLEDIENTIVNAAAPHINQAVVSVRQIQNSDNKYLVAFIELSDNQTDQSAFLAELPQKLPLPQYMRPSTIVALDAIPKTSSNKVDRSAINSMELPESTQPRTEDDTADLNEFEDTLRGLWEQVLPQEVLRSHILNKASDFFHVGGNSLSLVSLQTQIRERLDITVPLSQLFQAITLGEMAVMLQDQGSGKQTIYVDWEKEVEVPSDLIDAPKSPNPVEPSTTPSIVVLTGSTGFLGKEILRQLTNNKNITKIYCLAVRKPREQLSKIFDHHKVIVYGGDLGAKQLGLSKTEAKAVFDEADAVIHVGADVSFMKTYQSLKLINVASTKELVRLSVPRRVPFHFVSSASVARLSGLDAFGPVSVEEYPPNGENDDGYTSAKWVSEVYLERINKQLGLPVAIHRPSSITGDDTPESDLMSNMMKYSREIKAIPDSSAWSGHFDFISVQSVARTIISDAIAGAENMTDSPRYLYESGEIEIGMEEVQDLMEMGTGESFGVLSVDEWIDSAAKAGMNPLLAMYLRRAAGGQVLFPKLLQQ</sequence>
<dbReference type="CDD" id="cd00833">
    <property type="entry name" value="PKS"/>
    <property type="match status" value="1"/>
</dbReference>
<organism evidence="14 15">
    <name type="scientific">Penicillium expansum</name>
    <name type="common">Blue mold rot fungus</name>
    <dbReference type="NCBI Taxonomy" id="27334"/>
    <lineage>
        <taxon>Eukaryota</taxon>
        <taxon>Fungi</taxon>
        <taxon>Dikarya</taxon>
        <taxon>Ascomycota</taxon>
        <taxon>Pezizomycotina</taxon>
        <taxon>Eurotiomycetes</taxon>
        <taxon>Eurotiomycetidae</taxon>
        <taxon>Eurotiales</taxon>
        <taxon>Aspergillaceae</taxon>
        <taxon>Penicillium</taxon>
    </lineage>
</organism>
<dbReference type="Gene3D" id="3.40.50.150">
    <property type="entry name" value="Vaccinia Virus protein VP39"/>
    <property type="match status" value="1"/>
</dbReference>
<dbReference type="PROSITE" id="PS00455">
    <property type="entry name" value="AMP_BINDING"/>
    <property type="match status" value="1"/>
</dbReference>
<dbReference type="Pfam" id="PF14765">
    <property type="entry name" value="PS-DH"/>
    <property type="match status" value="1"/>
</dbReference>
<keyword evidence="3" id="KW-0436">Ligase</keyword>
<keyword evidence="7" id="KW-0511">Multifunctional enzyme</keyword>
<dbReference type="SMART" id="SM00826">
    <property type="entry name" value="PKS_DH"/>
    <property type="match status" value="1"/>
</dbReference>
<keyword evidence="2" id="KW-0597">Phosphoprotein</keyword>
<evidence type="ECO:0000313" key="15">
    <source>
        <dbReference type="Proteomes" id="UP000030143"/>
    </source>
</evidence>
<keyword evidence="1" id="KW-0596">Phosphopantetheine</keyword>
<dbReference type="Gene3D" id="3.10.129.110">
    <property type="entry name" value="Polyketide synthase dehydratase"/>
    <property type="match status" value="1"/>
</dbReference>
<name>A0A0A2JPA6_PENEN</name>
<dbReference type="SUPFAM" id="SSF52777">
    <property type="entry name" value="CoA-dependent acyltransferases"/>
    <property type="match status" value="2"/>
</dbReference>
<dbReference type="RefSeq" id="XP_016598897.1">
    <property type="nucleotide sequence ID" value="XM_016737461.1"/>
</dbReference>
<dbReference type="VEuPathDB" id="FungiDB:PEXP_074060"/>
<dbReference type="STRING" id="27334.A0A0A2JPA6"/>
<dbReference type="SUPFAM" id="SSF56801">
    <property type="entry name" value="Acetyl-CoA synthetase-like"/>
    <property type="match status" value="1"/>
</dbReference>
<dbReference type="Pfam" id="PF00698">
    <property type="entry name" value="Acyl_transf_1"/>
    <property type="match status" value="1"/>
</dbReference>
<dbReference type="Pfam" id="PF02801">
    <property type="entry name" value="Ketoacyl-synt_C"/>
    <property type="match status" value="1"/>
</dbReference>
<feature type="domain" description="PKS/mFAS DH" evidence="13">
    <location>
        <begin position="955"/>
        <end position="1257"/>
    </location>
</feature>
<dbReference type="Pfam" id="PF00550">
    <property type="entry name" value="PP-binding"/>
    <property type="match status" value="1"/>
</dbReference>
<keyword evidence="4" id="KW-0489">Methyltransferase</keyword>
<dbReference type="InterPro" id="IPR049551">
    <property type="entry name" value="PKS_DH_C"/>
</dbReference>
<dbReference type="InterPro" id="IPR000873">
    <property type="entry name" value="AMP-dep_synth/lig_dom"/>
</dbReference>
<dbReference type="SUPFAM" id="SSF51735">
    <property type="entry name" value="NAD(P)-binding Rossmann-fold domains"/>
    <property type="match status" value="2"/>
</dbReference>
<feature type="compositionally biased region" description="Polar residues" evidence="10">
    <location>
        <begin position="2528"/>
        <end position="2571"/>
    </location>
</feature>
<dbReference type="HOGENOM" id="CLU_000022_37_5_1"/>
<comment type="caution">
    <text evidence="14">The sequence shown here is derived from an EMBL/GenBank/DDBJ whole genome shotgun (WGS) entry which is preliminary data.</text>
</comment>